<reference evidence="1 2" key="1">
    <citation type="submission" date="2017-02" db="EMBL/GenBank/DDBJ databases">
        <title>The new phylogeny of genus Mycobacterium.</title>
        <authorList>
            <person name="Tortoli E."/>
            <person name="Trovato A."/>
            <person name="Cirillo D.M."/>
        </authorList>
    </citation>
    <scope>NUCLEOTIDE SEQUENCE [LARGE SCALE GENOMIC DNA]</scope>
    <source>
        <strain evidence="1 2">DSM 44049</strain>
    </source>
</reference>
<organism evidence="1 2">
    <name type="scientific">Mycobacterium intermedium</name>
    <dbReference type="NCBI Taxonomy" id="28445"/>
    <lineage>
        <taxon>Bacteria</taxon>
        <taxon>Bacillati</taxon>
        <taxon>Actinomycetota</taxon>
        <taxon>Actinomycetes</taxon>
        <taxon>Mycobacteriales</taxon>
        <taxon>Mycobacteriaceae</taxon>
        <taxon>Mycobacterium</taxon>
        <taxon>Mycobacterium simiae complex</taxon>
    </lineage>
</organism>
<dbReference type="EMBL" id="MVHT01000005">
    <property type="protein sequence ID" value="ORB10113.1"/>
    <property type="molecule type" value="Genomic_DNA"/>
</dbReference>
<dbReference type="STRING" id="28445.BHQ20_29265"/>
<sequence>MFADVGERPPGPRYEMTLAAVEDYSRRWVENRGAGRFTTTDADIRVDADGRPLMVGHTVHTFQFNNLLLDRRHADRLGITAAIEAGQYPGVEVFDPYNTKGNNR</sequence>
<accession>A0A1E3RZI4</accession>
<proteinExistence type="predicted"/>
<keyword evidence="2" id="KW-1185">Reference proteome</keyword>
<evidence type="ECO:0000313" key="2">
    <source>
        <dbReference type="Proteomes" id="UP000192739"/>
    </source>
</evidence>
<protein>
    <submittedName>
        <fullName evidence="1">Uncharacterized protein</fullName>
    </submittedName>
</protein>
<gene>
    <name evidence="1" type="ORF">BST27_03435</name>
</gene>
<dbReference type="AlphaFoldDB" id="A0A1E3RZI4"/>
<name>A0A1E3RZI4_MYCIE</name>
<evidence type="ECO:0000313" key="1">
    <source>
        <dbReference type="EMBL" id="ORB10113.1"/>
    </source>
</evidence>
<comment type="caution">
    <text evidence="1">The sequence shown here is derived from an EMBL/GenBank/DDBJ whole genome shotgun (WGS) entry which is preliminary data.</text>
</comment>
<dbReference type="Proteomes" id="UP000192739">
    <property type="component" value="Unassembled WGS sequence"/>
</dbReference>